<feature type="non-terminal residue" evidence="3">
    <location>
        <position position="1"/>
    </location>
</feature>
<name>A0AAE1QEP4_9EUCA</name>
<dbReference type="PROSITE" id="PS50835">
    <property type="entry name" value="IG_LIKE"/>
    <property type="match status" value="1"/>
</dbReference>
<dbReference type="InterPro" id="IPR013783">
    <property type="entry name" value="Ig-like_fold"/>
</dbReference>
<evidence type="ECO:0000313" key="3">
    <source>
        <dbReference type="EMBL" id="KAK4325291.1"/>
    </source>
</evidence>
<keyword evidence="4" id="KW-1185">Reference proteome</keyword>
<dbReference type="SMART" id="SM00409">
    <property type="entry name" value="IG"/>
    <property type="match status" value="1"/>
</dbReference>
<dbReference type="SMART" id="SM00408">
    <property type="entry name" value="IGc2"/>
    <property type="match status" value="1"/>
</dbReference>
<dbReference type="InterPro" id="IPR036179">
    <property type="entry name" value="Ig-like_dom_sf"/>
</dbReference>
<dbReference type="InterPro" id="IPR003598">
    <property type="entry name" value="Ig_sub2"/>
</dbReference>
<comment type="caution">
    <text evidence="3">The sequence shown here is derived from an EMBL/GenBank/DDBJ whole genome shotgun (WGS) entry which is preliminary data.</text>
</comment>
<dbReference type="InterPro" id="IPR007110">
    <property type="entry name" value="Ig-like_dom"/>
</dbReference>
<sequence length="149" mass="16530">ESVLEKQLHQAQNHTPTHQGYRSYIEGSREVFVQAGSTLSLVCVVKGTPPPSTLLWYHQNQLLHHKHHQHEGVSEWVEESEGEVTSRLRVSSVNFNHSGNYTCLPVGAATTTAASVTVHVSNDEVRAAVQVEGNFFISIYLALLCRVVE</sequence>
<protein>
    <recommendedName>
        <fullName evidence="2">Ig-like domain-containing protein</fullName>
    </recommendedName>
</protein>
<dbReference type="GO" id="GO:0050808">
    <property type="term" value="P:synapse organization"/>
    <property type="evidence" value="ECO:0007669"/>
    <property type="project" value="TreeGrafter"/>
</dbReference>
<evidence type="ECO:0000259" key="2">
    <source>
        <dbReference type="PROSITE" id="PS50835"/>
    </source>
</evidence>
<dbReference type="Pfam" id="PF13927">
    <property type="entry name" value="Ig_3"/>
    <property type="match status" value="1"/>
</dbReference>
<dbReference type="Gene3D" id="2.60.40.10">
    <property type="entry name" value="Immunoglobulins"/>
    <property type="match status" value="1"/>
</dbReference>
<dbReference type="AlphaFoldDB" id="A0AAE1QEP4"/>
<accession>A0AAE1QEP4</accession>
<dbReference type="EMBL" id="JAWZYT010000288">
    <property type="protein sequence ID" value="KAK4325291.1"/>
    <property type="molecule type" value="Genomic_DNA"/>
</dbReference>
<evidence type="ECO:0000313" key="4">
    <source>
        <dbReference type="Proteomes" id="UP001292094"/>
    </source>
</evidence>
<reference evidence="3" key="1">
    <citation type="submission" date="2023-11" db="EMBL/GenBank/DDBJ databases">
        <title>Genome assemblies of two species of porcelain crab, Petrolisthes cinctipes and Petrolisthes manimaculis (Anomura: Porcellanidae).</title>
        <authorList>
            <person name="Angst P."/>
        </authorList>
    </citation>
    <scope>NUCLEOTIDE SEQUENCE</scope>
    <source>
        <strain evidence="3">PB745_02</strain>
        <tissue evidence="3">Gill</tissue>
    </source>
</reference>
<dbReference type="SUPFAM" id="SSF48726">
    <property type="entry name" value="Immunoglobulin"/>
    <property type="match status" value="1"/>
</dbReference>
<dbReference type="GO" id="GO:0032589">
    <property type="term" value="C:neuron projection membrane"/>
    <property type="evidence" value="ECO:0007669"/>
    <property type="project" value="TreeGrafter"/>
</dbReference>
<feature type="domain" description="Ig-like" evidence="2">
    <location>
        <begin position="16"/>
        <end position="117"/>
    </location>
</feature>
<proteinExistence type="predicted"/>
<dbReference type="InterPro" id="IPR003599">
    <property type="entry name" value="Ig_sub"/>
</dbReference>
<dbReference type="PANTHER" id="PTHR23279:SF41">
    <property type="entry name" value="DEFECTIVE PROBOSCIS EXTENSION RESPONSE 4-RELATED"/>
    <property type="match status" value="1"/>
</dbReference>
<feature type="region of interest" description="Disordered" evidence="1">
    <location>
        <begin position="1"/>
        <end position="20"/>
    </location>
</feature>
<feature type="compositionally biased region" description="Polar residues" evidence="1">
    <location>
        <begin position="9"/>
        <end position="20"/>
    </location>
</feature>
<dbReference type="CDD" id="cd00096">
    <property type="entry name" value="Ig"/>
    <property type="match status" value="1"/>
</dbReference>
<organism evidence="3 4">
    <name type="scientific">Petrolisthes manimaculis</name>
    <dbReference type="NCBI Taxonomy" id="1843537"/>
    <lineage>
        <taxon>Eukaryota</taxon>
        <taxon>Metazoa</taxon>
        <taxon>Ecdysozoa</taxon>
        <taxon>Arthropoda</taxon>
        <taxon>Crustacea</taxon>
        <taxon>Multicrustacea</taxon>
        <taxon>Malacostraca</taxon>
        <taxon>Eumalacostraca</taxon>
        <taxon>Eucarida</taxon>
        <taxon>Decapoda</taxon>
        <taxon>Pleocyemata</taxon>
        <taxon>Anomura</taxon>
        <taxon>Galatheoidea</taxon>
        <taxon>Porcellanidae</taxon>
        <taxon>Petrolisthes</taxon>
    </lineage>
</organism>
<evidence type="ECO:0000256" key="1">
    <source>
        <dbReference type="SAM" id="MobiDB-lite"/>
    </source>
</evidence>
<gene>
    <name evidence="3" type="ORF">Pmani_004104</name>
</gene>
<dbReference type="InterPro" id="IPR037448">
    <property type="entry name" value="Zig-8"/>
</dbReference>
<dbReference type="Proteomes" id="UP001292094">
    <property type="component" value="Unassembled WGS sequence"/>
</dbReference>
<dbReference type="PANTHER" id="PTHR23279">
    <property type="entry name" value="DEFECTIVE PROBOSCIS EXTENSION RESPONSE DPR -RELATED"/>
    <property type="match status" value="1"/>
</dbReference>